<proteinExistence type="predicted"/>
<organism evidence="1 2">
    <name type="scientific">Caballeronia sordidicola</name>
    <name type="common">Burkholderia sordidicola</name>
    <dbReference type="NCBI Taxonomy" id="196367"/>
    <lineage>
        <taxon>Bacteria</taxon>
        <taxon>Pseudomonadati</taxon>
        <taxon>Pseudomonadota</taxon>
        <taxon>Betaproteobacteria</taxon>
        <taxon>Burkholderiales</taxon>
        <taxon>Burkholderiaceae</taxon>
        <taxon>Caballeronia</taxon>
    </lineage>
</organism>
<protein>
    <submittedName>
        <fullName evidence="1">Ribulose-5-phosphate 4-epimerase</fullName>
    </submittedName>
</protein>
<dbReference type="SUPFAM" id="SSF53639">
    <property type="entry name" value="AraD/HMP-PK domain-like"/>
    <property type="match status" value="1"/>
</dbReference>
<sequence>MSYANFCSAQLRDMVAHHPFEGITVRNEEKSRLLSSMGNKRLLILRNHGLLSHTHSMPGNTLPISDEIVKGTTRDSLQFSPAHGAGENVLAALIRRVHRIDASYRG</sequence>
<reference evidence="2" key="1">
    <citation type="submission" date="2017-01" db="EMBL/GenBank/DDBJ databases">
        <title>Genome Analysis of Deinococcus marmoris KOPRI26562.</title>
        <authorList>
            <person name="Kim J.H."/>
            <person name="Oh H.-M."/>
        </authorList>
    </citation>
    <scope>NUCLEOTIDE SEQUENCE [LARGE SCALE GENOMIC DNA]</scope>
    <source>
        <strain evidence="2">PAMC 26633</strain>
    </source>
</reference>
<dbReference type="AlphaFoldDB" id="A0A226WWN5"/>
<accession>A0A226WWN5</accession>
<dbReference type="InterPro" id="IPR036409">
    <property type="entry name" value="Aldolase_II/adducin_N_sf"/>
</dbReference>
<dbReference type="RefSeq" id="WP_256983307.1">
    <property type="nucleotide sequence ID" value="NZ_MTHB01000188.1"/>
</dbReference>
<dbReference type="Gene3D" id="3.40.225.10">
    <property type="entry name" value="Class II aldolase/adducin N-terminal domain"/>
    <property type="match status" value="1"/>
</dbReference>
<name>A0A226WWN5_CABSO</name>
<dbReference type="EMBL" id="MTHB01000188">
    <property type="protein sequence ID" value="OXC75187.1"/>
    <property type="molecule type" value="Genomic_DNA"/>
</dbReference>
<evidence type="ECO:0000313" key="2">
    <source>
        <dbReference type="Proteomes" id="UP000214720"/>
    </source>
</evidence>
<gene>
    <name evidence="1" type="ORF">BSU04_28165</name>
</gene>
<comment type="caution">
    <text evidence="1">The sequence shown here is derived from an EMBL/GenBank/DDBJ whole genome shotgun (WGS) entry which is preliminary data.</text>
</comment>
<evidence type="ECO:0000313" key="1">
    <source>
        <dbReference type="EMBL" id="OXC75187.1"/>
    </source>
</evidence>
<dbReference type="Proteomes" id="UP000214720">
    <property type="component" value="Unassembled WGS sequence"/>
</dbReference>